<reference evidence="7" key="2">
    <citation type="submission" date="2020-09" db="EMBL/GenBank/DDBJ databases">
        <authorList>
            <person name="Sun Q."/>
            <person name="Kim S."/>
        </authorList>
    </citation>
    <scope>NUCLEOTIDE SEQUENCE</scope>
    <source>
        <strain evidence="7">KCTC 32501</strain>
    </source>
</reference>
<dbReference type="InterPro" id="IPR001188">
    <property type="entry name" value="Sperm_putr-bd"/>
</dbReference>
<comment type="function">
    <text evidence="5">Required for the activity of the bacterial periplasmic transport system of putrescine.</text>
</comment>
<dbReference type="AlphaFoldDB" id="A0A8J3CL19"/>
<protein>
    <recommendedName>
        <fullName evidence="5">Putrescine-binding periplasmic protein</fullName>
    </recommendedName>
</protein>
<evidence type="ECO:0000256" key="5">
    <source>
        <dbReference type="PIRNR" id="PIRNR019574"/>
    </source>
</evidence>
<dbReference type="PIRSF" id="PIRSF019574">
    <property type="entry name" value="Periplasmic_polyamine_BP"/>
    <property type="match status" value="1"/>
</dbReference>
<dbReference type="GO" id="GO:0015846">
    <property type="term" value="P:polyamine transport"/>
    <property type="evidence" value="ECO:0007669"/>
    <property type="project" value="InterPro"/>
</dbReference>
<keyword evidence="2 5" id="KW-0813">Transport</keyword>
<evidence type="ECO:0000256" key="2">
    <source>
        <dbReference type="ARBA" id="ARBA00022448"/>
    </source>
</evidence>
<feature type="binding site" evidence="6">
    <location>
        <position position="60"/>
    </location>
    <ligand>
        <name>spermidine</name>
        <dbReference type="ChEBI" id="CHEBI:57834"/>
    </ligand>
</feature>
<evidence type="ECO:0000313" key="7">
    <source>
        <dbReference type="EMBL" id="GHA71689.1"/>
    </source>
</evidence>
<evidence type="ECO:0000313" key="8">
    <source>
        <dbReference type="Proteomes" id="UP000614287"/>
    </source>
</evidence>
<evidence type="ECO:0000256" key="1">
    <source>
        <dbReference type="ARBA" id="ARBA00004418"/>
    </source>
</evidence>
<dbReference type="PANTHER" id="PTHR30222">
    <property type="entry name" value="SPERMIDINE/PUTRESCINE-BINDING PERIPLASMIC PROTEIN"/>
    <property type="match status" value="1"/>
</dbReference>
<reference evidence="7" key="1">
    <citation type="journal article" date="2014" name="Int. J. Syst. Evol. Microbiol.">
        <title>Complete genome sequence of Corynebacterium casei LMG S-19264T (=DSM 44701T), isolated from a smear-ripened cheese.</title>
        <authorList>
            <consortium name="US DOE Joint Genome Institute (JGI-PGF)"/>
            <person name="Walter F."/>
            <person name="Albersmeier A."/>
            <person name="Kalinowski J."/>
            <person name="Ruckert C."/>
        </authorList>
    </citation>
    <scope>NUCLEOTIDE SEQUENCE</scope>
    <source>
        <strain evidence="7">KCTC 32501</strain>
    </source>
</reference>
<dbReference type="Proteomes" id="UP000614287">
    <property type="component" value="Unassembled WGS sequence"/>
</dbReference>
<keyword evidence="8" id="KW-1185">Reference proteome</keyword>
<dbReference type="InterPro" id="IPR006059">
    <property type="entry name" value="SBP"/>
</dbReference>
<comment type="subcellular location">
    <subcellularLocation>
        <location evidence="1 5">Periplasm</location>
    </subcellularLocation>
</comment>
<name>A0A8J3CL19_9BURK</name>
<dbReference type="Pfam" id="PF13416">
    <property type="entry name" value="SBP_bac_8"/>
    <property type="match status" value="1"/>
</dbReference>
<dbReference type="GO" id="GO:0019808">
    <property type="term" value="F:polyamine binding"/>
    <property type="evidence" value="ECO:0007669"/>
    <property type="project" value="InterPro"/>
</dbReference>
<dbReference type="GO" id="GO:0042597">
    <property type="term" value="C:periplasmic space"/>
    <property type="evidence" value="ECO:0007669"/>
    <property type="project" value="UniProtKB-SubCell"/>
</dbReference>
<comment type="caution">
    <text evidence="7">The sequence shown here is derived from an EMBL/GenBank/DDBJ whole genome shotgun (WGS) entry which is preliminary data.</text>
</comment>
<proteinExistence type="inferred from homology"/>
<evidence type="ECO:0000256" key="4">
    <source>
        <dbReference type="ARBA" id="ARBA00022764"/>
    </source>
</evidence>
<evidence type="ECO:0000256" key="3">
    <source>
        <dbReference type="ARBA" id="ARBA00022729"/>
    </source>
</evidence>
<dbReference type="SUPFAM" id="SSF53850">
    <property type="entry name" value="Periplasmic binding protein-like II"/>
    <property type="match status" value="1"/>
</dbReference>
<organism evidence="7 8">
    <name type="scientific">Formosimonas limnophila</name>
    <dbReference type="NCBI Taxonomy" id="1384487"/>
    <lineage>
        <taxon>Bacteria</taxon>
        <taxon>Pseudomonadati</taxon>
        <taxon>Pseudomonadota</taxon>
        <taxon>Betaproteobacteria</taxon>
        <taxon>Burkholderiales</taxon>
        <taxon>Burkholderiaceae</taxon>
        <taxon>Formosimonas</taxon>
    </lineage>
</organism>
<accession>A0A8J3CL19</accession>
<dbReference type="PANTHER" id="PTHR30222:SF12">
    <property type="entry name" value="NORSPERMIDINE SENSOR"/>
    <property type="match status" value="1"/>
</dbReference>
<dbReference type="RefSeq" id="WP_189492748.1">
    <property type="nucleotide sequence ID" value="NZ_BMZG01000005.1"/>
</dbReference>
<keyword evidence="3" id="KW-0732">Signal</keyword>
<gene>
    <name evidence="7" type="primary">potD-3</name>
    <name evidence="7" type="ORF">GCM10009007_10710</name>
</gene>
<evidence type="ECO:0000256" key="6">
    <source>
        <dbReference type="PIRSR" id="PIRSR019574-1"/>
    </source>
</evidence>
<dbReference type="PRINTS" id="PR00909">
    <property type="entry name" value="SPERMDNBNDNG"/>
</dbReference>
<sequence>MNAKNLRHFGLSMFAALVLTACGGDKPAEKPADAAPADAKSTEAAPVKLSGQVSIYNWAEYIPEAMAADFEKQTTVKVNYDTFDTDETLNAKIIAGNTGYDIVIPGSAWGEQQIKQGKYLKLDKSKIPNYKNLDPALMEQVAKMDPNNEHLIPWAWGFTGIGINEDKVMKALGGMPLPENPFDLVFKPEYTSKLKSCGIFMLDSPSEVLPAALQYMGKEPNSSNVADYTDALNNLLKPVRADVRKFGDSGVVNDFANGNLCVALAWSGDINMAAKRANNPKMRMLLGKGGIVFFDTMAIPADSKNVDNAYAWINYYLDAKVGSAMTNELGYATANKASLEFVAPEEAANKTIFLDAAVLKEMAPRRLPESEDARKAMTDVFRQFKSGK</sequence>
<dbReference type="Gene3D" id="3.40.190.10">
    <property type="entry name" value="Periplasmic binding protein-like II"/>
    <property type="match status" value="2"/>
</dbReference>
<keyword evidence="4 5" id="KW-0574">Periplasm</keyword>
<dbReference type="PROSITE" id="PS51257">
    <property type="entry name" value="PROKAR_LIPOPROTEIN"/>
    <property type="match status" value="1"/>
</dbReference>
<dbReference type="EMBL" id="BMZG01000005">
    <property type="protein sequence ID" value="GHA71689.1"/>
    <property type="molecule type" value="Genomic_DNA"/>
</dbReference>
<comment type="similarity">
    <text evidence="5">Belongs to the bacterial solute-binding protein PotD/PotF family.</text>
</comment>